<dbReference type="PANTHER" id="PTHR43141">
    <property type="entry name" value="CYTOCHROME BD2 SUBUNIT II"/>
    <property type="match status" value="1"/>
</dbReference>
<dbReference type="PANTHER" id="PTHR43141:SF5">
    <property type="entry name" value="CYTOCHROME BD-I UBIQUINOL OXIDASE SUBUNIT 2"/>
    <property type="match status" value="1"/>
</dbReference>
<feature type="transmembrane region" description="Helical" evidence="12">
    <location>
        <begin position="15"/>
        <end position="45"/>
    </location>
</feature>
<feature type="transmembrane region" description="Helical" evidence="12">
    <location>
        <begin position="341"/>
        <end position="365"/>
    </location>
</feature>
<protein>
    <submittedName>
        <fullName evidence="13">Cytochrome bd-I oxidase subunit II</fullName>
        <ecNumber evidence="13">1.10.3.-</ecNumber>
    </submittedName>
</protein>
<dbReference type="GO" id="GO:0070069">
    <property type="term" value="C:cytochrome complex"/>
    <property type="evidence" value="ECO:0007669"/>
    <property type="project" value="TreeGrafter"/>
</dbReference>
<comment type="similarity">
    <text evidence="2">Belongs to the cytochrome ubiquinol oxidase subunit 2 family.</text>
</comment>
<keyword evidence="11 12" id="KW-0472">Membrane</keyword>
<evidence type="ECO:0000256" key="7">
    <source>
        <dbReference type="ARBA" id="ARBA00022723"/>
    </source>
</evidence>
<dbReference type="EMBL" id="CP003804">
    <property type="protein sequence ID" value="AGF47929.1"/>
    <property type="molecule type" value="Genomic_DNA"/>
</dbReference>
<organism evidence="13 14">
    <name type="scientific">Candidatus Kinetoplastidibacterium crithidiae TCC036E</name>
    <dbReference type="NCBI Taxonomy" id="1208918"/>
    <lineage>
        <taxon>Bacteria</taxon>
        <taxon>Pseudomonadati</taxon>
        <taxon>Pseudomonadota</taxon>
        <taxon>Betaproteobacteria</taxon>
        <taxon>Candidatus Kinetoplastidibacterium</taxon>
    </lineage>
</organism>
<gene>
    <name evidence="13" type="ORF">CDEE_0086</name>
</gene>
<evidence type="ECO:0000256" key="6">
    <source>
        <dbReference type="ARBA" id="ARBA00022692"/>
    </source>
</evidence>
<dbReference type="InterPro" id="IPR003317">
    <property type="entry name" value="Cyt-d_oxidase_su2"/>
</dbReference>
<comment type="subcellular location">
    <subcellularLocation>
        <location evidence="1">Cell membrane</location>
        <topology evidence="1">Multi-pass membrane protein</topology>
    </subcellularLocation>
</comment>
<keyword evidence="8" id="KW-0249">Electron transport</keyword>
<evidence type="ECO:0000256" key="3">
    <source>
        <dbReference type="ARBA" id="ARBA00022448"/>
    </source>
</evidence>
<evidence type="ECO:0000256" key="8">
    <source>
        <dbReference type="ARBA" id="ARBA00022982"/>
    </source>
</evidence>
<evidence type="ECO:0000256" key="10">
    <source>
        <dbReference type="ARBA" id="ARBA00023004"/>
    </source>
</evidence>
<keyword evidence="13" id="KW-0560">Oxidoreductase</keyword>
<feature type="transmembrane region" description="Helical" evidence="12">
    <location>
        <begin position="296"/>
        <end position="321"/>
    </location>
</feature>
<keyword evidence="9 12" id="KW-1133">Transmembrane helix</keyword>
<dbReference type="STRING" id="1208918.CDEE_0086"/>
<reference evidence="13 14" key="1">
    <citation type="journal article" date="2013" name="Genome Biol. Evol.">
        <title>Genome evolution and phylogenomic analysis of candidatus kinetoplastibacterium, the betaproteobacterial endosymbionts of strigomonas and angomonas.</title>
        <authorList>
            <person name="Alves J.M."/>
            <person name="Serrano M.G."/>
            <person name="Maia da Silva F."/>
            <person name="Voegtly L.J."/>
            <person name="Matveyev A.V."/>
            <person name="Teixeira M.M."/>
            <person name="Camargo E.P."/>
            <person name="Buck G.A."/>
        </authorList>
    </citation>
    <scope>NUCLEOTIDE SEQUENCE [LARGE SCALE GENOMIC DNA]</scope>
    <source>
        <strain evidence="13 14">TCC036E</strain>
    </source>
</reference>
<dbReference type="GO" id="GO:0009055">
    <property type="term" value="F:electron transfer activity"/>
    <property type="evidence" value="ECO:0007669"/>
    <property type="project" value="TreeGrafter"/>
</dbReference>
<dbReference type="GO" id="GO:0005886">
    <property type="term" value="C:plasma membrane"/>
    <property type="evidence" value="ECO:0007669"/>
    <property type="project" value="UniProtKB-SubCell"/>
</dbReference>
<dbReference type="RefSeq" id="WP_015238747.1">
    <property type="nucleotide sequence ID" value="NC_020283.1"/>
</dbReference>
<evidence type="ECO:0000256" key="12">
    <source>
        <dbReference type="SAM" id="Phobius"/>
    </source>
</evidence>
<dbReference type="GO" id="GO:0046872">
    <property type="term" value="F:metal ion binding"/>
    <property type="evidence" value="ECO:0007669"/>
    <property type="project" value="UniProtKB-KW"/>
</dbReference>
<keyword evidence="4" id="KW-1003">Cell membrane</keyword>
<feature type="transmembrane region" description="Helical" evidence="12">
    <location>
        <begin position="174"/>
        <end position="194"/>
    </location>
</feature>
<evidence type="ECO:0000313" key="14">
    <source>
        <dbReference type="Proteomes" id="UP000011686"/>
    </source>
</evidence>
<dbReference type="NCBIfam" id="TIGR00203">
    <property type="entry name" value="cydB"/>
    <property type="match status" value="1"/>
</dbReference>
<dbReference type="KEGG" id="kct:CDEE_0086"/>
<proteinExistence type="inferred from homology"/>
<sequence>MESIMFLDYATLRVIWWVLLGVLLIGFALTDGFDLGIVAILPLVAKSDNERRVVINVVGPIWEGNQVWLITAGGAIFAAWPLIYAASFSGFYLAMLLLLVALIIRPVAFKYRSKIESPSWRNSWDMALSFTGLVSSLVFGVAVGNVILGVPLGFDQATLRVIYEGSFLQLFSPFALLAGLLSVSMLVTHGAAFLSIKTDGVIQDRAWKFGVIFALLTALLFIAGGFWVKSLDGQVIVNNIDYNAASNPLLKIVEVKKGAWLLNYDKFPAVWLVPILGIIGSLLSIMGFLSKSYRVAFFGSTCAIIGIIVTVGISLFPFLLPSSLGDCRGGLTLWDASSSCLTLWIMLLVAIFLLPIVLLYTAWVYRVMRGVVTETSVNETPNSY</sequence>
<feature type="transmembrane region" description="Helical" evidence="12">
    <location>
        <begin position="206"/>
        <end position="228"/>
    </location>
</feature>
<evidence type="ECO:0000256" key="11">
    <source>
        <dbReference type="ARBA" id="ARBA00023136"/>
    </source>
</evidence>
<evidence type="ECO:0000313" key="13">
    <source>
        <dbReference type="EMBL" id="AGF47929.1"/>
    </source>
</evidence>
<evidence type="ECO:0000256" key="2">
    <source>
        <dbReference type="ARBA" id="ARBA00007543"/>
    </source>
</evidence>
<feature type="transmembrane region" description="Helical" evidence="12">
    <location>
        <begin position="269"/>
        <end position="289"/>
    </location>
</feature>
<keyword evidence="14" id="KW-1185">Reference proteome</keyword>
<keyword evidence="10" id="KW-0408">Iron</keyword>
<evidence type="ECO:0000256" key="4">
    <source>
        <dbReference type="ARBA" id="ARBA00022475"/>
    </source>
</evidence>
<dbReference type="EC" id="1.10.3.-" evidence="13"/>
<evidence type="ECO:0000256" key="9">
    <source>
        <dbReference type="ARBA" id="ARBA00022989"/>
    </source>
</evidence>
<keyword evidence="3" id="KW-0813">Transport</keyword>
<dbReference type="Proteomes" id="UP000011686">
    <property type="component" value="Chromosome"/>
</dbReference>
<feature type="transmembrane region" description="Helical" evidence="12">
    <location>
        <begin position="90"/>
        <end position="109"/>
    </location>
</feature>
<dbReference type="eggNOG" id="COG1294">
    <property type="taxonomic scope" value="Bacteria"/>
</dbReference>
<keyword evidence="5" id="KW-0349">Heme</keyword>
<keyword evidence="6 12" id="KW-0812">Transmembrane</keyword>
<accession>M1LXJ4</accession>
<dbReference type="AlphaFoldDB" id="M1LXJ4"/>
<evidence type="ECO:0000256" key="1">
    <source>
        <dbReference type="ARBA" id="ARBA00004651"/>
    </source>
</evidence>
<dbReference type="HOGENOM" id="CLU_049294_0_0_4"/>
<keyword evidence="7" id="KW-0479">Metal-binding</keyword>
<dbReference type="Pfam" id="PF02322">
    <property type="entry name" value="Cyt_bd_oxida_II"/>
    <property type="match status" value="1"/>
</dbReference>
<evidence type="ECO:0000256" key="5">
    <source>
        <dbReference type="ARBA" id="ARBA00022617"/>
    </source>
</evidence>
<dbReference type="PATRIC" id="fig|1208918.3.peg.629"/>
<feature type="transmembrane region" description="Helical" evidence="12">
    <location>
        <begin position="130"/>
        <end position="154"/>
    </location>
</feature>
<name>M1LXJ4_9PROT</name>
<dbReference type="GO" id="GO:0016682">
    <property type="term" value="F:oxidoreductase activity, acting on diphenols and related substances as donors, oxygen as acceptor"/>
    <property type="evidence" value="ECO:0007669"/>
    <property type="project" value="TreeGrafter"/>
</dbReference>
<dbReference type="PIRSF" id="PIRSF000267">
    <property type="entry name" value="Cyt_oxidse_sub2"/>
    <property type="match status" value="1"/>
</dbReference>
<dbReference type="GO" id="GO:0019646">
    <property type="term" value="P:aerobic electron transport chain"/>
    <property type="evidence" value="ECO:0007669"/>
    <property type="project" value="TreeGrafter"/>
</dbReference>